<dbReference type="PANTHER" id="PTHR44742:SF2">
    <property type="entry name" value="24-METHYLENESTEROL C-METHYLTRANSFERASE 2"/>
    <property type="match status" value="1"/>
</dbReference>
<dbReference type="PROSITE" id="PS51685">
    <property type="entry name" value="SAM_MT_ERG6_SMT"/>
    <property type="match status" value="1"/>
</dbReference>
<keyword evidence="10" id="KW-0752">Steroid biosynthesis</keyword>
<dbReference type="Pfam" id="PF08498">
    <property type="entry name" value="Sterol_MT_C"/>
    <property type="match status" value="1"/>
</dbReference>
<dbReference type="AlphaFoldDB" id="A0A830H528"/>
<dbReference type="Proteomes" id="UP000660262">
    <property type="component" value="Unassembled WGS sequence"/>
</dbReference>
<keyword evidence="24" id="KW-1185">Reference proteome</keyword>
<keyword evidence="7 21" id="KW-0812">Transmembrane</keyword>
<keyword evidence="3" id="KW-0444">Lipid biosynthesis</keyword>
<feature type="domain" description="SAM-dependent methyltransferase Erg6/SMT-type" evidence="22">
    <location>
        <begin position="111"/>
        <end position="394"/>
    </location>
</feature>
<evidence type="ECO:0000259" key="22">
    <source>
        <dbReference type="PROSITE" id="PS51685"/>
    </source>
</evidence>
<evidence type="ECO:0000256" key="5">
    <source>
        <dbReference type="ARBA" id="ARBA00022679"/>
    </source>
</evidence>
<organism evidence="23 24">
    <name type="scientific">Pycnococcus provasolii</name>
    <dbReference type="NCBI Taxonomy" id="41880"/>
    <lineage>
        <taxon>Eukaryota</taxon>
        <taxon>Viridiplantae</taxon>
        <taxon>Chlorophyta</taxon>
        <taxon>Pseudoscourfieldiophyceae</taxon>
        <taxon>Pseudoscourfieldiales</taxon>
        <taxon>Pycnococcaceae</taxon>
        <taxon>Pycnococcus</taxon>
    </lineage>
</organism>
<gene>
    <name evidence="23" type="ORF">PPROV_000090000</name>
</gene>
<comment type="subcellular location">
    <subcellularLocation>
        <location evidence="1">Microsome membrane</location>
        <topology evidence="1">Single-pass membrane protein</topology>
    </subcellularLocation>
</comment>
<dbReference type="GO" id="GO:0030797">
    <property type="term" value="F:24-methylenesterol C-methyltransferase activity"/>
    <property type="evidence" value="ECO:0007669"/>
    <property type="project" value="UniProtKB-EC"/>
</dbReference>
<keyword evidence="13" id="KW-0443">Lipid metabolism</keyword>
<evidence type="ECO:0000256" key="17">
    <source>
        <dbReference type="ARBA" id="ARBA00051352"/>
    </source>
</evidence>
<dbReference type="EMBL" id="BNJQ01000002">
    <property type="protein sequence ID" value="GHP02144.1"/>
    <property type="molecule type" value="Genomic_DNA"/>
</dbReference>
<evidence type="ECO:0000256" key="19">
    <source>
        <dbReference type="PROSITE-ProRule" id="PRU01022"/>
    </source>
</evidence>
<evidence type="ECO:0000256" key="21">
    <source>
        <dbReference type="SAM" id="Phobius"/>
    </source>
</evidence>
<evidence type="ECO:0000256" key="10">
    <source>
        <dbReference type="ARBA" id="ARBA00022955"/>
    </source>
</evidence>
<comment type="catalytic activity">
    <reaction evidence="17">
        <text>24-methylidenelophenol + S-adenosyl-L-methionine = (Z)-24-ethylidenelophenol + S-adenosyl-L-homocysteine + H(+)</text>
        <dbReference type="Rhea" id="RHEA:21044"/>
        <dbReference type="ChEBI" id="CHEBI:15378"/>
        <dbReference type="ChEBI" id="CHEBI:29107"/>
        <dbReference type="ChEBI" id="CHEBI:33203"/>
        <dbReference type="ChEBI" id="CHEBI:57856"/>
        <dbReference type="ChEBI" id="CHEBI:59789"/>
        <dbReference type="EC" id="2.1.1.143"/>
    </reaction>
</comment>
<comment type="similarity">
    <text evidence="19 20">Belongs to the class I-like SAM-binding methyltransferase superfamily. Erg6/SMT family.</text>
</comment>
<evidence type="ECO:0000256" key="3">
    <source>
        <dbReference type="ARBA" id="ARBA00022516"/>
    </source>
</evidence>
<evidence type="ECO:0000256" key="8">
    <source>
        <dbReference type="ARBA" id="ARBA00022824"/>
    </source>
</evidence>
<keyword evidence="5 19" id="KW-0808">Transferase</keyword>
<dbReference type="OrthoDB" id="4310724at2759"/>
<evidence type="ECO:0000256" key="14">
    <source>
        <dbReference type="ARBA" id="ARBA00023136"/>
    </source>
</evidence>
<sequence length="396" mass="43589">MTISEFVSENAVPLTIAAAGVSLAGVYALRSRDGMRSVPRATDLGGGGGKAIKEGEVEGHWNAYDNYFTQGKPAITLPYLTLSCKQASKVQADGAVQSGDKTKAPTFVNTFYNLVTDIYEWGWGQSFHFSPPVKAKSHKAAEEMHEHYISDCAGLKKGMKALDIGCGVGGPMRVIARHSGANVTGITINDYQVQRCRSHNKRAGLDKQCEVVQGNFLEMPFEDNSFDGCYAVEATCHAPAIKEVYKEAYRVLKPGGYFATYEWVTTPMFDKNNKRHVEIIEGINHGNALPDMRTYTDVEEAAKEVGFKVLRTADLALKPHPGYTTHGNWYDRIKIGKAEYNRNDVVVRILQFLGVAPKGTKEVHRMLVDVTYDLSAGGETGIFTPMHLVVCQKPLK</sequence>
<keyword evidence="6 19" id="KW-0949">S-adenosyl-L-methionine</keyword>
<dbReference type="InterPro" id="IPR030384">
    <property type="entry name" value="MeTrfase_SMT"/>
</dbReference>
<dbReference type="InterPro" id="IPR013216">
    <property type="entry name" value="Methyltransf_11"/>
</dbReference>
<keyword evidence="16" id="KW-0753">Steroid metabolism</keyword>
<comment type="pathway">
    <text evidence="2">Steroid biosynthesis; sterol biosynthesis.</text>
</comment>
<evidence type="ECO:0000256" key="20">
    <source>
        <dbReference type="RuleBase" id="RU362025"/>
    </source>
</evidence>
<keyword evidence="9" id="KW-0492">Microsome</keyword>
<dbReference type="GO" id="GO:0032259">
    <property type="term" value="P:methylation"/>
    <property type="evidence" value="ECO:0007669"/>
    <property type="project" value="UniProtKB-KW"/>
</dbReference>
<evidence type="ECO:0000256" key="13">
    <source>
        <dbReference type="ARBA" id="ARBA00023098"/>
    </source>
</evidence>
<dbReference type="PANTHER" id="PTHR44742">
    <property type="match status" value="1"/>
</dbReference>
<dbReference type="EC" id="2.1.1.-" evidence="20"/>
<dbReference type="Gene3D" id="3.40.50.150">
    <property type="entry name" value="Vaccinia Virus protein VP39"/>
    <property type="match status" value="1"/>
</dbReference>
<accession>A0A830H528</accession>
<keyword evidence="15" id="KW-1207">Sterol metabolism</keyword>
<dbReference type="CDD" id="cd02440">
    <property type="entry name" value="AdoMet_MTases"/>
    <property type="match status" value="1"/>
</dbReference>
<proteinExistence type="inferred from homology"/>
<dbReference type="Pfam" id="PF08241">
    <property type="entry name" value="Methyltransf_11"/>
    <property type="match status" value="1"/>
</dbReference>
<keyword evidence="8" id="KW-0256">Endoplasmic reticulum</keyword>
<dbReference type="SUPFAM" id="SSF53335">
    <property type="entry name" value="S-adenosyl-L-methionine-dependent methyltransferases"/>
    <property type="match status" value="1"/>
</dbReference>
<keyword evidence="14 21" id="KW-0472">Membrane</keyword>
<keyword evidence="12" id="KW-0756">Sterol biosynthesis</keyword>
<dbReference type="FunFam" id="3.40.50.150:FF:000168">
    <property type="entry name" value="Methyltransferase"/>
    <property type="match status" value="1"/>
</dbReference>
<keyword evidence="11 21" id="KW-1133">Transmembrane helix</keyword>
<evidence type="ECO:0000256" key="9">
    <source>
        <dbReference type="ARBA" id="ARBA00022848"/>
    </source>
</evidence>
<reference evidence="23" key="1">
    <citation type="submission" date="2020-10" db="EMBL/GenBank/DDBJ databases">
        <title>Unveiling of a novel bifunctional photoreceptor, Dualchrome1, isolated from a cosmopolitan green alga.</title>
        <authorList>
            <person name="Suzuki S."/>
            <person name="Kawachi M."/>
        </authorList>
    </citation>
    <scope>NUCLEOTIDE SEQUENCE</scope>
    <source>
        <strain evidence="23">NIES 2893</strain>
    </source>
</reference>
<comment type="caution">
    <text evidence="23">The sequence shown here is derived from an EMBL/GenBank/DDBJ whole genome shotgun (WGS) entry which is preliminary data.</text>
</comment>
<comment type="function">
    <text evidence="18">Catalyzes the methyl transfer from S-adenosyl-methionine to the methylene group of 24-methylene lophenol to form 24-ethylidene lophenol.</text>
</comment>
<evidence type="ECO:0000256" key="7">
    <source>
        <dbReference type="ARBA" id="ARBA00022692"/>
    </source>
</evidence>
<evidence type="ECO:0000256" key="11">
    <source>
        <dbReference type="ARBA" id="ARBA00022989"/>
    </source>
</evidence>
<name>A0A830H528_9CHLO</name>
<evidence type="ECO:0000256" key="6">
    <source>
        <dbReference type="ARBA" id="ARBA00022691"/>
    </source>
</evidence>
<evidence type="ECO:0000313" key="24">
    <source>
        <dbReference type="Proteomes" id="UP000660262"/>
    </source>
</evidence>
<dbReference type="InterPro" id="IPR013705">
    <property type="entry name" value="Sterol_MeTrfase_C"/>
</dbReference>
<protein>
    <recommendedName>
        <fullName evidence="20">Methyltransferase</fullName>
        <ecNumber evidence="20">2.1.1.-</ecNumber>
    </recommendedName>
</protein>
<evidence type="ECO:0000256" key="18">
    <source>
        <dbReference type="ARBA" id="ARBA00057056"/>
    </source>
</evidence>
<evidence type="ECO:0000313" key="23">
    <source>
        <dbReference type="EMBL" id="GHP02144.1"/>
    </source>
</evidence>
<evidence type="ECO:0000256" key="2">
    <source>
        <dbReference type="ARBA" id="ARBA00004938"/>
    </source>
</evidence>
<feature type="transmembrane region" description="Helical" evidence="21">
    <location>
        <begin position="12"/>
        <end position="30"/>
    </location>
</feature>
<evidence type="ECO:0000256" key="4">
    <source>
        <dbReference type="ARBA" id="ARBA00022603"/>
    </source>
</evidence>
<evidence type="ECO:0000256" key="12">
    <source>
        <dbReference type="ARBA" id="ARBA00023011"/>
    </source>
</evidence>
<keyword evidence="4 19" id="KW-0489">Methyltransferase</keyword>
<evidence type="ECO:0000256" key="16">
    <source>
        <dbReference type="ARBA" id="ARBA00023221"/>
    </source>
</evidence>
<evidence type="ECO:0000256" key="1">
    <source>
        <dbReference type="ARBA" id="ARBA00004111"/>
    </source>
</evidence>
<dbReference type="GO" id="GO:0016126">
    <property type="term" value="P:sterol biosynthetic process"/>
    <property type="evidence" value="ECO:0007669"/>
    <property type="project" value="UniProtKB-KW"/>
</dbReference>
<dbReference type="InterPro" id="IPR029063">
    <property type="entry name" value="SAM-dependent_MTases_sf"/>
</dbReference>
<evidence type="ECO:0000256" key="15">
    <source>
        <dbReference type="ARBA" id="ARBA00023166"/>
    </source>
</evidence>